<accession>A0A166J5L9</accession>
<name>A0A166J5L9_NODSP</name>
<organism evidence="2 3">
    <name type="scientific">Nodularia spumigena CENA596</name>
    <dbReference type="NCBI Taxonomy" id="1819295"/>
    <lineage>
        <taxon>Bacteria</taxon>
        <taxon>Bacillati</taxon>
        <taxon>Cyanobacteriota</taxon>
        <taxon>Cyanophyceae</taxon>
        <taxon>Nostocales</taxon>
        <taxon>Nodulariaceae</taxon>
        <taxon>Nodularia</taxon>
    </lineage>
</organism>
<proteinExistence type="predicted"/>
<dbReference type="Proteomes" id="UP000076555">
    <property type="component" value="Unassembled WGS sequence"/>
</dbReference>
<dbReference type="InterPro" id="IPR046612">
    <property type="entry name" value="DUF6671"/>
</dbReference>
<reference evidence="2 3" key="1">
    <citation type="submission" date="2016-04" db="EMBL/GenBank/DDBJ databases">
        <title>Draft Genome Assembly of the Bloom-forming Cyanobacterium Nodularia spumigena Strain CENA596 in Shrimp Production Ponds.</title>
        <authorList>
            <person name="Popin R.V."/>
            <person name="Rigonato J."/>
            <person name="Abreu V.A."/>
            <person name="Andreote A.P."/>
            <person name="Silveira S.B."/>
            <person name="Odebrecht C."/>
            <person name="Fiore M.F."/>
        </authorList>
    </citation>
    <scope>NUCLEOTIDE SEQUENCE [LARGE SCALE GENOMIC DNA]</scope>
    <source>
        <strain evidence="2 3">CENA596</strain>
    </source>
</reference>
<dbReference type="Pfam" id="PF20376">
    <property type="entry name" value="DUF6671"/>
    <property type="match status" value="1"/>
</dbReference>
<comment type="caution">
    <text evidence="2">The sequence shown here is derived from an EMBL/GenBank/DDBJ whole genome shotgun (WGS) entry which is preliminary data.</text>
</comment>
<sequence length="287" mass="31805">MKQNLLFTNRIAVLATMHQKEKAIAPILEAELGIHVTVPKKFNTDSFGTFTRKINRINTQIATARLKAEKALELTGETLVIASEGSFAPHPSTPFLASNREIVIILDKKHNLEIIGEEFSIETNHNHIVVESVEQAFEFADKIGFPEHGLVVMSSEYPPSSQQIIQGIITPEQLVESVNYVLENSPTGKAHLETDMRAMYNPTRMNNIAKATQDLVRKINSLCPKCSAPGFAITQKIPGLPCAICHSPTLVTLSVIYQCQKCGFSQEKPFPHTSQYADPAQCMYCNP</sequence>
<dbReference type="EMBL" id="LWAJ01000184">
    <property type="protein sequence ID" value="KZL49256.1"/>
    <property type="molecule type" value="Genomic_DNA"/>
</dbReference>
<feature type="domain" description="DUF6671" evidence="1">
    <location>
        <begin position="67"/>
        <end position="287"/>
    </location>
</feature>
<gene>
    <name evidence="2" type="ORF">A2T98_13770</name>
</gene>
<evidence type="ECO:0000313" key="3">
    <source>
        <dbReference type="Proteomes" id="UP000076555"/>
    </source>
</evidence>
<dbReference type="OrthoDB" id="9793837at2"/>
<evidence type="ECO:0000259" key="1">
    <source>
        <dbReference type="Pfam" id="PF20376"/>
    </source>
</evidence>
<evidence type="ECO:0000313" key="2">
    <source>
        <dbReference type="EMBL" id="KZL49256.1"/>
    </source>
</evidence>
<dbReference type="AlphaFoldDB" id="A0A166J5L9"/>
<protein>
    <recommendedName>
        <fullName evidence="1">DUF6671 domain-containing protein</fullName>
    </recommendedName>
</protein>
<dbReference type="RefSeq" id="WP_063873256.1">
    <property type="nucleotide sequence ID" value="NZ_CAWMRI010000184.1"/>
</dbReference>